<dbReference type="RefSeq" id="WP_116538665.1">
    <property type="nucleotide sequence ID" value="NZ_QDFT01000089.1"/>
</dbReference>
<dbReference type="InterPro" id="IPR000415">
    <property type="entry name" value="Nitroreductase-like"/>
</dbReference>
<feature type="domain" description="Nitroreductase" evidence="3">
    <location>
        <begin position="152"/>
        <end position="201"/>
    </location>
</feature>
<sequence length="318" mass="35135">MSETTIVGRIASLLPQRLQDAMYVARMRMRIRSEFAADRRRYARYAAPNDWVVLSAMDPRQIEGQATKDYHRVEKGLTLPNPARPFGRAVHSRLNQVLPALASQPLVSSHVSTAVAALSQWNAGGEVAEDIAPLRRESAALGADVLQEFFESRRSVRDFDGARDVPEDILLKAAELAGHSPSVCNRQGWSLIFATGEATRRMLGHQNGNRGFGETVPVVALISMDTRLFAGSEERNQAWIDGGLFAMTLVWALHGLGLDSCMLNLSLTNEQADQLRSHAELGEYDLPIAMVAIGYGAEGHRVARSPRRPVEQIVEFRH</sequence>
<dbReference type="Pfam" id="PF00881">
    <property type="entry name" value="Nitroreductase"/>
    <property type="match status" value="2"/>
</dbReference>
<keyword evidence="2" id="KW-0560">Oxidoreductase</keyword>
<reference evidence="4 5" key="1">
    <citation type="submission" date="2018-04" db="EMBL/GenBank/DDBJ databases">
        <authorList>
            <person name="Go L.Y."/>
            <person name="Mitchell J.A."/>
        </authorList>
    </citation>
    <scope>NUCLEOTIDE SEQUENCE [LARGE SCALE GENOMIC DNA]</scope>
    <source>
        <strain evidence="4 5">TPD7010</strain>
    </source>
</reference>
<dbReference type="PANTHER" id="PTHR43673">
    <property type="entry name" value="NAD(P)H NITROREDUCTASE YDGI-RELATED"/>
    <property type="match status" value="1"/>
</dbReference>
<protein>
    <recommendedName>
        <fullName evidence="3">Nitroreductase domain-containing protein</fullName>
    </recommendedName>
</protein>
<name>A0A2T7VQ13_MICTE</name>
<gene>
    <name evidence="4" type="ORF">DC432_15915</name>
</gene>
<accession>A0A2T7VQ13</accession>
<evidence type="ECO:0000313" key="5">
    <source>
        <dbReference type="Proteomes" id="UP000244649"/>
    </source>
</evidence>
<dbReference type="EMBL" id="QDFT01000089">
    <property type="protein sequence ID" value="PVE58741.1"/>
    <property type="molecule type" value="Genomic_DNA"/>
</dbReference>
<dbReference type="Proteomes" id="UP000244649">
    <property type="component" value="Unassembled WGS sequence"/>
</dbReference>
<proteinExistence type="inferred from homology"/>
<dbReference type="GO" id="GO:0016491">
    <property type="term" value="F:oxidoreductase activity"/>
    <property type="evidence" value="ECO:0007669"/>
    <property type="project" value="UniProtKB-KW"/>
</dbReference>
<feature type="domain" description="Nitroreductase" evidence="3">
    <location>
        <begin position="205"/>
        <end position="295"/>
    </location>
</feature>
<evidence type="ECO:0000259" key="3">
    <source>
        <dbReference type="Pfam" id="PF00881"/>
    </source>
</evidence>
<dbReference type="Gene3D" id="3.40.109.10">
    <property type="entry name" value="NADH Oxidase"/>
    <property type="match status" value="1"/>
</dbReference>
<dbReference type="InterPro" id="IPR029479">
    <property type="entry name" value="Nitroreductase"/>
</dbReference>
<comment type="similarity">
    <text evidence="1">Belongs to the nitroreductase family.</text>
</comment>
<dbReference type="AlphaFoldDB" id="A0A2T7VQ13"/>
<comment type="caution">
    <text evidence="4">The sequence shown here is derived from an EMBL/GenBank/DDBJ whole genome shotgun (WGS) entry which is preliminary data.</text>
</comment>
<dbReference type="PANTHER" id="PTHR43673:SF10">
    <property type="entry name" value="NADH DEHYDROGENASE_NAD(P)H NITROREDUCTASE XCC3605-RELATED"/>
    <property type="match status" value="1"/>
</dbReference>
<organism evidence="4 5">
    <name type="scientific">Microbacterium testaceum</name>
    <name type="common">Aureobacterium testaceum</name>
    <name type="synonym">Brevibacterium testaceum</name>
    <dbReference type="NCBI Taxonomy" id="2033"/>
    <lineage>
        <taxon>Bacteria</taxon>
        <taxon>Bacillati</taxon>
        <taxon>Actinomycetota</taxon>
        <taxon>Actinomycetes</taxon>
        <taxon>Micrococcales</taxon>
        <taxon>Microbacteriaceae</taxon>
        <taxon>Microbacterium</taxon>
    </lineage>
</organism>
<evidence type="ECO:0000256" key="1">
    <source>
        <dbReference type="ARBA" id="ARBA00007118"/>
    </source>
</evidence>
<evidence type="ECO:0000256" key="2">
    <source>
        <dbReference type="ARBA" id="ARBA00023002"/>
    </source>
</evidence>
<dbReference type="SUPFAM" id="SSF55469">
    <property type="entry name" value="FMN-dependent nitroreductase-like"/>
    <property type="match status" value="1"/>
</dbReference>
<evidence type="ECO:0000313" key="4">
    <source>
        <dbReference type="EMBL" id="PVE58741.1"/>
    </source>
</evidence>